<keyword evidence="5 8" id="KW-0067">ATP-binding</keyword>
<keyword evidence="4 8" id="KW-0418">Kinase</keyword>
<dbReference type="InterPro" id="IPR003136">
    <property type="entry name" value="Cytidylate_kin"/>
</dbReference>
<evidence type="ECO:0000256" key="6">
    <source>
        <dbReference type="ARBA" id="ARBA00047615"/>
    </source>
</evidence>
<dbReference type="CDD" id="cd02020">
    <property type="entry name" value="CMPK"/>
    <property type="match status" value="1"/>
</dbReference>
<dbReference type="HAMAP" id="MF_00238">
    <property type="entry name" value="Cytidyl_kinase_type1"/>
    <property type="match status" value="1"/>
</dbReference>
<dbReference type="RefSeq" id="WP_188702168.1">
    <property type="nucleotide sequence ID" value="NZ_BMLX01000001.1"/>
</dbReference>
<comment type="catalytic activity">
    <reaction evidence="6 8">
        <text>dCMP + ATP = dCDP + ADP</text>
        <dbReference type="Rhea" id="RHEA:25094"/>
        <dbReference type="ChEBI" id="CHEBI:30616"/>
        <dbReference type="ChEBI" id="CHEBI:57566"/>
        <dbReference type="ChEBI" id="CHEBI:58593"/>
        <dbReference type="ChEBI" id="CHEBI:456216"/>
        <dbReference type="EC" id="2.7.4.25"/>
    </reaction>
</comment>
<dbReference type="Pfam" id="PF02224">
    <property type="entry name" value="Cytidylate_kin"/>
    <property type="match status" value="1"/>
</dbReference>
<feature type="binding site" evidence="8">
    <location>
        <begin position="13"/>
        <end position="21"/>
    </location>
    <ligand>
        <name>ATP</name>
        <dbReference type="ChEBI" id="CHEBI:30616"/>
    </ligand>
</feature>
<dbReference type="EC" id="2.7.4.25" evidence="8"/>
<dbReference type="EMBL" id="BMLX01000001">
    <property type="protein sequence ID" value="GGP18625.1"/>
    <property type="molecule type" value="Genomic_DNA"/>
</dbReference>
<evidence type="ECO:0000313" key="11">
    <source>
        <dbReference type="Proteomes" id="UP000637267"/>
    </source>
</evidence>
<evidence type="ECO:0000256" key="8">
    <source>
        <dbReference type="HAMAP-Rule" id="MF_00238"/>
    </source>
</evidence>
<feature type="domain" description="Cytidylate kinase" evidence="9">
    <location>
        <begin position="9"/>
        <end position="215"/>
    </location>
</feature>
<accession>A0ABQ2P5R3</accession>
<evidence type="ECO:0000256" key="4">
    <source>
        <dbReference type="ARBA" id="ARBA00022777"/>
    </source>
</evidence>
<evidence type="ECO:0000259" key="9">
    <source>
        <dbReference type="Pfam" id="PF02224"/>
    </source>
</evidence>
<keyword evidence="3 8" id="KW-0547">Nucleotide-binding</keyword>
<evidence type="ECO:0000256" key="5">
    <source>
        <dbReference type="ARBA" id="ARBA00022840"/>
    </source>
</evidence>
<dbReference type="GO" id="GO:0016301">
    <property type="term" value="F:kinase activity"/>
    <property type="evidence" value="ECO:0007669"/>
    <property type="project" value="UniProtKB-KW"/>
</dbReference>
<protein>
    <recommendedName>
        <fullName evidence="8">Cytidylate kinase</fullName>
        <shortName evidence="8">CK</shortName>
        <ecNumber evidence="8">2.7.4.25</ecNumber>
    </recommendedName>
    <alternativeName>
        <fullName evidence="8">Cytidine monophosphate kinase</fullName>
        <shortName evidence="8">CMP kinase</shortName>
    </alternativeName>
</protein>
<dbReference type="InterPro" id="IPR027417">
    <property type="entry name" value="P-loop_NTPase"/>
</dbReference>
<evidence type="ECO:0000256" key="1">
    <source>
        <dbReference type="ARBA" id="ARBA00009427"/>
    </source>
</evidence>
<dbReference type="InterPro" id="IPR011994">
    <property type="entry name" value="Cytidylate_kinase_dom"/>
</dbReference>
<sequence>MHSLLVPVIAVDGPSASGKGTVAQRVAAALGFHYLDSGALYRLAALAAARAGVPWDDEGGVANVAQTLDVKFDGEHILLCGSEVSTAIRTESIGVGASRVAALPQVRAALLERQRAFAHVPGLVADGRDMGSVVFPQAPLKVFLTASAEVRAERRYKQLLARGEEADLAAITADLHARDERDRARAVAPLKQLPDAHLLDTSAMDIDAAVKQILDWWQAANRR</sequence>
<proteinExistence type="inferred from homology"/>
<dbReference type="PANTHER" id="PTHR21299">
    <property type="entry name" value="CYTIDYLATE KINASE/PANTOATE-BETA-ALANINE LIGASE"/>
    <property type="match status" value="1"/>
</dbReference>
<comment type="catalytic activity">
    <reaction evidence="7 8">
        <text>CMP + ATP = CDP + ADP</text>
        <dbReference type="Rhea" id="RHEA:11600"/>
        <dbReference type="ChEBI" id="CHEBI:30616"/>
        <dbReference type="ChEBI" id="CHEBI:58069"/>
        <dbReference type="ChEBI" id="CHEBI:60377"/>
        <dbReference type="ChEBI" id="CHEBI:456216"/>
        <dbReference type="EC" id="2.7.4.25"/>
    </reaction>
</comment>
<dbReference type="PANTHER" id="PTHR21299:SF2">
    <property type="entry name" value="CYTIDYLATE KINASE"/>
    <property type="match status" value="1"/>
</dbReference>
<comment type="subcellular location">
    <subcellularLocation>
        <location evidence="8">Cytoplasm</location>
    </subcellularLocation>
</comment>
<keyword evidence="8" id="KW-0963">Cytoplasm</keyword>
<keyword evidence="11" id="KW-1185">Reference proteome</keyword>
<comment type="caution">
    <text evidence="10">The sequence shown here is derived from an EMBL/GenBank/DDBJ whole genome shotgun (WGS) entry which is preliminary data.</text>
</comment>
<keyword evidence="2 8" id="KW-0808">Transferase</keyword>
<comment type="similarity">
    <text evidence="1 8">Belongs to the cytidylate kinase family. Type 1 subfamily.</text>
</comment>
<name>A0ABQ2P5R3_9NEIS</name>
<evidence type="ECO:0000256" key="3">
    <source>
        <dbReference type="ARBA" id="ARBA00022741"/>
    </source>
</evidence>
<evidence type="ECO:0000256" key="7">
    <source>
        <dbReference type="ARBA" id="ARBA00048478"/>
    </source>
</evidence>
<dbReference type="NCBIfam" id="TIGR00017">
    <property type="entry name" value="cmk"/>
    <property type="match status" value="1"/>
</dbReference>
<dbReference type="SUPFAM" id="SSF52540">
    <property type="entry name" value="P-loop containing nucleoside triphosphate hydrolases"/>
    <property type="match status" value="1"/>
</dbReference>
<evidence type="ECO:0000256" key="2">
    <source>
        <dbReference type="ARBA" id="ARBA00022679"/>
    </source>
</evidence>
<dbReference type="Gene3D" id="3.40.50.300">
    <property type="entry name" value="P-loop containing nucleotide triphosphate hydrolases"/>
    <property type="match status" value="1"/>
</dbReference>
<gene>
    <name evidence="8 10" type="primary">cmk</name>
    <name evidence="10" type="ORF">GCM10010970_06020</name>
</gene>
<organism evidence="10 11">
    <name type="scientific">Silvimonas iriomotensis</name>
    <dbReference type="NCBI Taxonomy" id="449662"/>
    <lineage>
        <taxon>Bacteria</taxon>
        <taxon>Pseudomonadati</taxon>
        <taxon>Pseudomonadota</taxon>
        <taxon>Betaproteobacteria</taxon>
        <taxon>Neisseriales</taxon>
        <taxon>Chitinibacteraceae</taxon>
        <taxon>Silvimonas</taxon>
    </lineage>
</organism>
<reference evidence="11" key="1">
    <citation type="journal article" date="2019" name="Int. J. Syst. Evol. Microbiol.">
        <title>The Global Catalogue of Microorganisms (GCM) 10K type strain sequencing project: providing services to taxonomists for standard genome sequencing and annotation.</title>
        <authorList>
            <consortium name="The Broad Institute Genomics Platform"/>
            <consortium name="The Broad Institute Genome Sequencing Center for Infectious Disease"/>
            <person name="Wu L."/>
            <person name="Ma J."/>
        </authorList>
    </citation>
    <scope>NUCLEOTIDE SEQUENCE [LARGE SCALE GENOMIC DNA]</scope>
    <source>
        <strain evidence="11">CGMCC 1.8859</strain>
    </source>
</reference>
<evidence type="ECO:0000313" key="10">
    <source>
        <dbReference type="EMBL" id="GGP18625.1"/>
    </source>
</evidence>
<dbReference type="Proteomes" id="UP000637267">
    <property type="component" value="Unassembled WGS sequence"/>
</dbReference>